<comment type="caution">
    <text evidence="2">The sequence shown here is derived from an EMBL/GenBank/DDBJ whole genome shotgun (WGS) entry which is preliminary data.</text>
</comment>
<protein>
    <submittedName>
        <fullName evidence="2">Uncharacterized protein</fullName>
    </submittedName>
</protein>
<dbReference type="AlphaFoldDB" id="A0A0V1I129"/>
<keyword evidence="1" id="KW-1133">Transmembrane helix</keyword>
<keyword evidence="1" id="KW-0812">Transmembrane</keyword>
<accession>A0A0V1I129</accession>
<dbReference type="EMBL" id="JYDP01000011">
    <property type="protein sequence ID" value="KRZ16463.1"/>
    <property type="molecule type" value="Genomic_DNA"/>
</dbReference>
<keyword evidence="3" id="KW-1185">Reference proteome</keyword>
<name>A0A0V1I129_9BILA</name>
<evidence type="ECO:0000256" key="1">
    <source>
        <dbReference type="SAM" id="Phobius"/>
    </source>
</evidence>
<dbReference type="Proteomes" id="UP000055024">
    <property type="component" value="Unassembled WGS sequence"/>
</dbReference>
<sequence>MNVNVYQCIFSLSNDLLSVLKRCIGVGVGVAGCMPTTKRFKLVHLFASHRSSEVPNKNKLMKKCYIAGMFTNAKIVNLFISCSSPGLNILRRQAHLLNATCCFVSSPAAFEAKKKEQLLSCIFTLPDSQDSGKSIFRYCYFFKIYKQVFSIIALLMLVVLDKLSIY</sequence>
<proteinExistence type="predicted"/>
<evidence type="ECO:0000313" key="3">
    <source>
        <dbReference type="Proteomes" id="UP000055024"/>
    </source>
</evidence>
<evidence type="ECO:0000313" key="2">
    <source>
        <dbReference type="EMBL" id="KRZ16463.1"/>
    </source>
</evidence>
<gene>
    <name evidence="2" type="ORF">T11_14799</name>
</gene>
<keyword evidence="1" id="KW-0472">Membrane</keyword>
<reference evidence="2 3" key="1">
    <citation type="submission" date="2015-01" db="EMBL/GenBank/DDBJ databases">
        <title>Evolution of Trichinella species and genotypes.</title>
        <authorList>
            <person name="Korhonen P.K."/>
            <person name="Edoardo P."/>
            <person name="Giuseppe L.R."/>
            <person name="Gasser R.B."/>
        </authorList>
    </citation>
    <scope>NUCLEOTIDE SEQUENCE [LARGE SCALE GENOMIC DNA]</scope>
    <source>
        <strain evidence="2">ISS1029</strain>
    </source>
</reference>
<dbReference type="OrthoDB" id="10358077at2759"/>
<organism evidence="2 3">
    <name type="scientific">Trichinella zimbabwensis</name>
    <dbReference type="NCBI Taxonomy" id="268475"/>
    <lineage>
        <taxon>Eukaryota</taxon>
        <taxon>Metazoa</taxon>
        <taxon>Ecdysozoa</taxon>
        <taxon>Nematoda</taxon>
        <taxon>Enoplea</taxon>
        <taxon>Dorylaimia</taxon>
        <taxon>Trichinellida</taxon>
        <taxon>Trichinellidae</taxon>
        <taxon>Trichinella</taxon>
    </lineage>
</organism>
<feature type="transmembrane region" description="Helical" evidence="1">
    <location>
        <begin position="140"/>
        <end position="160"/>
    </location>
</feature>